<keyword evidence="1" id="KW-0732">Signal</keyword>
<dbReference type="Gene3D" id="1.25.40.10">
    <property type="entry name" value="Tetratricopeptide repeat domain"/>
    <property type="match status" value="1"/>
</dbReference>
<dbReference type="Proteomes" id="UP000319576">
    <property type="component" value="Chromosome"/>
</dbReference>
<name>A0A517XQD4_9BACT</name>
<reference evidence="3 4" key="1">
    <citation type="submission" date="2019-02" db="EMBL/GenBank/DDBJ databases">
        <title>Deep-cultivation of Planctomycetes and their phenomic and genomic characterization uncovers novel biology.</title>
        <authorList>
            <person name="Wiegand S."/>
            <person name="Jogler M."/>
            <person name="Boedeker C."/>
            <person name="Pinto D."/>
            <person name="Vollmers J."/>
            <person name="Rivas-Marin E."/>
            <person name="Kohn T."/>
            <person name="Peeters S.H."/>
            <person name="Heuer A."/>
            <person name="Rast P."/>
            <person name="Oberbeckmann S."/>
            <person name="Bunk B."/>
            <person name="Jeske O."/>
            <person name="Meyerdierks A."/>
            <person name="Storesund J.E."/>
            <person name="Kallscheuer N."/>
            <person name="Luecker S."/>
            <person name="Lage O.M."/>
            <person name="Pohl T."/>
            <person name="Merkel B.J."/>
            <person name="Hornburger P."/>
            <person name="Mueller R.-W."/>
            <person name="Bruemmer F."/>
            <person name="Labrenz M."/>
            <person name="Spormann A.M."/>
            <person name="Op den Camp H."/>
            <person name="Overmann J."/>
            <person name="Amann R."/>
            <person name="Jetten M.S.M."/>
            <person name="Mascher T."/>
            <person name="Medema M.H."/>
            <person name="Devos D.P."/>
            <person name="Kaster A.-K."/>
            <person name="Ovreas L."/>
            <person name="Rohde M."/>
            <person name="Galperin M.Y."/>
            <person name="Jogler C."/>
        </authorList>
    </citation>
    <scope>NUCLEOTIDE SEQUENCE [LARGE SCALE GENOMIC DNA]</scope>
    <source>
        <strain evidence="3 4">ETA_A1</strain>
    </source>
</reference>
<dbReference type="Gene3D" id="1.10.1130.10">
    <property type="entry name" value="Flavocytochrome C3, Chain A"/>
    <property type="match status" value="1"/>
</dbReference>
<dbReference type="InterPro" id="IPR051829">
    <property type="entry name" value="Multiheme_Cytochr_ET"/>
</dbReference>
<dbReference type="EMBL" id="CP036273">
    <property type="protein sequence ID" value="QDU19717.1"/>
    <property type="molecule type" value="Genomic_DNA"/>
</dbReference>
<dbReference type="SUPFAM" id="SSF48452">
    <property type="entry name" value="TPR-like"/>
    <property type="match status" value="1"/>
</dbReference>
<keyword evidence="2" id="KW-1133">Transmembrane helix</keyword>
<evidence type="ECO:0000313" key="3">
    <source>
        <dbReference type="EMBL" id="QDU19717.1"/>
    </source>
</evidence>
<dbReference type="InterPro" id="IPR011990">
    <property type="entry name" value="TPR-like_helical_dom_sf"/>
</dbReference>
<dbReference type="OrthoDB" id="9790037at2"/>
<dbReference type="AlphaFoldDB" id="A0A517XQD4"/>
<dbReference type="PANTHER" id="PTHR35038">
    <property type="entry name" value="DISSIMILATORY SULFITE REDUCTASE SIRA"/>
    <property type="match status" value="1"/>
</dbReference>
<keyword evidence="4" id="KW-1185">Reference proteome</keyword>
<dbReference type="PANTHER" id="PTHR35038:SF8">
    <property type="entry name" value="C-TYPE POLYHEME CYTOCHROME OMCC"/>
    <property type="match status" value="1"/>
</dbReference>
<dbReference type="InterPro" id="IPR036280">
    <property type="entry name" value="Multihaem_cyt_sf"/>
</dbReference>
<proteinExistence type="predicted"/>
<evidence type="ECO:0000256" key="2">
    <source>
        <dbReference type="SAM" id="Phobius"/>
    </source>
</evidence>
<keyword evidence="2" id="KW-0472">Membrane</keyword>
<feature type="transmembrane region" description="Helical" evidence="2">
    <location>
        <begin position="5"/>
        <end position="26"/>
    </location>
</feature>
<evidence type="ECO:0000313" key="4">
    <source>
        <dbReference type="Proteomes" id="UP000319576"/>
    </source>
</evidence>
<organism evidence="3 4">
    <name type="scientific">Urbifossiella limnaea</name>
    <dbReference type="NCBI Taxonomy" id="2528023"/>
    <lineage>
        <taxon>Bacteria</taxon>
        <taxon>Pseudomonadati</taxon>
        <taxon>Planctomycetota</taxon>
        <taxon>Planctomycetia</taxon>
        <taxon>Gemmatales</taxon>
        <taxon>Gemmataceae</taxon>
        <taxon>Urbifossiella</taxon>
    </lineage>
</organism>
<dbReference type="KEGG" id="uli:ETAA1_16530"/>
<sequence>MPPSLVRVAGVVAAIAVVAAGLWWLWLRPRPVVEPAAPETAASPYLNTRPGVAYVGSAVCVGCHDKDHASYLKTGMSRSAAPAAAPGAPDGTFEHAASGRRFEVRRVDGTPRHREFLLDPARADAVLTDLPVAFALGSGRHAQTFACDADGFLAESPVTWYASRQGWGMSPGYDKPVHRGFERPIGPLCVYCHMGRVERLDRSTHKYRVVEAAIGCERCHGPGELHVSHWQDTPGEHPARDGPGDLTVVNPRRLPRALAEAVCQQCHLAGDTFVSPPGRTIADYRPGLPLEDFHVVFSLVDPDRGMTVTGHVEQMHQSKCYQRSGTLTCATCHNPHGFPDAAGRAAHFRGVCLTCHTEAACKSPPAARRAADPENGCVHCHMPTGRTDIPHVAFSHHRVGIHTDAAPPPPPRGSAREVLEPFHDLSRFGESARKRALGIAYTKGGAHTEIGPAARDLTRRGRDLLAEAWDAGARDSEVAASLAVTGFRLGLPDARAYAEAALKDAALDPEPRTDALFLLGDDAYRRGDYAAAADHFRELTRIRRTSADWSYLARCELARGRRDEALRLFETAASIGSMNPRLRSELVDLLERGGDRDRAARHRRLVP</sequence>
<dbReference type="SUPFAM" id="SSF48695">
    <property type="entry name" value="Multiheme cytochromes"/>
    <property type="match status" value="1"/>
</dbReference>
<protein>
    <submittedName>
        <fullName evidence="3">Tetratricopeptide repeat protein</fullName>
    </submittedName>
</protein>
<evidence type="ECO:0000256" key="1">
    <source>
        <dbReference type="ARBA" id="ARBA00022729"/>
    </source>
</evidence>
<dbReference type="Pfam" id="PF14559">
    <property type="entry name" value="TPR_19"/>
    <property type="match status" value="1"/>
</dbReference>
<keyword evidence="2" id="KW-0812">Transmembrane</keyword>
<accession>A0A517XQD4</accession>
<dbReference type="RefSeq" id="WP_145236095.1">
    <property type="nucleotide sequence ID" value="NZ_CP036273.1"/>
</dbReference>
<gene>
    <name evidence="3" type="ORF">ETAA1_16530</name>
</gene>